<accession>A0A6I3J041</accession>
<name>A0A6I3J041_9ACTN</name>
<feature type="chain" id="PRO_5038940194" description="DUF4352 domain-containing protein" evidence="1">
    <location>
        <begin position="30"/>
        <end position="193"/>
    </location>
</feature>
<sequence length="193" mass="19778">MGTIGRRTRAAIGAALVLPLVLLGCSGSAGDDVGRARVGPVTFDLGGGRVVSGMRASAGERVIHGAATVTNAGDEPAVLRAGDMLGSVDPADAGVIDVRVVDLGPAPGAGDLLGAAPWPTPGWRRWWRSAVPVEEAELPAGGTAEIIYLIEVRRTGQWLWPQSALDYEVGGTAYRAVADVGFEVCPPGPACTR</sequence>
<feature type="signal peptide" evidence="1">
    <location>
        <begin position="1"/>
        <end position="29"/>
    </location>
</feature>
<evidence type="ECO:0000313" key="3">
    <source>
        <dbReference type="Proteomes" id="UP000433406"/>
    </source>
</evidence>
<dbReference type="RefSeq" id="WP_154613384.1">
    <property type="nucleotide sequence ID" value="NZ_CP053660.1"/>
</dbReference>
<evidence type="ECO:0000256" key="1">
    <source>
        <dbReference type="SAM" id="SignalP"/>
    </source>
</evidence>
<evidence type="ECO:0008006" key="4">
    <source>
        <dbReference type="Google" id="ProtNLM"/>
    </source>
</evidence>
<keyword evidence="3" id="KW-1185">Reference proteome</keyword>
<dbReference type="EMBL" id="WLCI01000001">
    <property type="protein sequence ID" value="MTB93486.1"/>
    <property type="molecule type" value="Genomic_DNA"/>
</dbReference>
<organism evidence="2 3">
    <name type="scientific">Nocardioides marmotae</name>
    <dbReference type="NCBI Taxonomy" id="2663857"/>
    <lineage>
        <taxon>Bacteria</taxon>
        <taxon>Bacillati</taxon>
        <taxon>Actinomycetota</taxon>
        <taxon>Actinomycetes</taxon>
        <taxon>Propionibacteriales</taxon>
        <taxon>Nocardioidaceae</taxon>
        <taxon>Nocardioides</taxon>
    </lineage>
</organism>
<dbReference type="Proteomes" id="UP000433406">
    <property type="component" value="Unassembled WGS sequence"/>
</dbReference>
<proteinExistence type="predicted"/>
<dbReference type="AlphaFoldDB" id="A0A6I3J041"/>
<gene>
    <name evidence="2" type="ORF">GGQ22_00180</name>
</gene>
<comment type="caution">
    <text evidence="2">The sequence shown here is derived from an EMBL/GenBank/DDBJ whole genome shotgun (WGS) entry which is preliminary data.</text>
</comment>
<protein>
    <recommendedName>
        <fullName evidence="4">DUF4352 domain-containing protein</fullName>
    </recommendedName>
</protein>
<evidence type="ECO:0000313" key="2">
    <source>
        <dbReference type="EMBL" id="MTB93486.1"/>
    </source>
</evidence>
<reference evidence="2 3" key="1">
    <citation type="submission" date="2019-10" db="EMBL/GenBank/DDBJ databases">
        <title>Nocardioides novel species isolated from the excrement of Marmot.</title>
        <authorList>
            <person name="Zhang G."/>
        </authorList>
    </citation>
    <scope>NUCLEOTIDE SEQUENCE [LARGE SCALE GENOMIC DNA]</scope>
    <source>
        <strain evidence="3">zg-579</strain>
    </source>
</reference>
<dbReference type="PROSITE" id="PS51257">
    <property type="entry name" value="PROKAR_LIPOPROTEIN"/>
    <property type="match status" value="1"/>
</dbReference>
<keyword evidence="1" id="KW-0732">Signal</keyword>